<sequence length="94" mass="9982">MPPPVCTCCFSCSSKTNATTTPARGETTGTSRIGFAKTPVFVLAVGQEGRRGFTGVTVGELASERRRCAAAAPFHTPSHSFTRRQQPPLSNRPS</sequence>
<evidence type="ECO:0000313" key="3">
    <source>
        <dbReference type="Proteomes" id="UP000314294"/>
    </source>
</evidence>
<accession>A0A4Z2GRI0</accession>
<feature type="region of interest" description="Disordered" evidence="1">
    <location>
        <begin position="70"/>
        <end position="94"/>
    </location>
</feature>
<dbReference type="Proteomes" id="UP000314294">
    <property type="component" value="Unassembled WGS sequence"/>
</dbReference>
<proteinExistence type="predicted"/>
<keyword evidence="3" id="KW-1185">Reference proteome</keyword>
<comment type="caution">
    <text evidence="2">The sequence shown here is derived from an EMBL/GenBank/DDBJ whole genome shotgun (WGS) entry which is preliminary data.</text>
</comment>
<dbReference type="AlphaFoldDB" id="A0A4Z2GRI0"/>
<gene>
    <name evidence="2" type="ORF">EYF80_033717</name>
</gene>
<organism evidence="2 3">
    <name type="scientific">Liparis tanakae</name>
    <name type="common">Tanaka's snailfish</name>
    <dbReference type="NCBI Taxonomy" id="230148"/>
    <lineage>
        <taxon>Eukaryota</taxon>
        <taxon>Metazoa</taxon>
        <taxon>Chordata</taxon>
        <taxon>Craniata</taxon>
        <taxon>Vertebrata</taxon>
        <taxon>Euteleostomi</taxon>
        <taxon>Actinopterygii</taxon>
        <taxon>Neopterygii</taxon>
        <taxon>Teleostei</taxon>
        <taxon>Neoteleostei</taxon>
        <taxon>Acanthomorphata</taxon>
        <taxon>Eupercaria</taxon>
        <taxon>Perciformes</taxon>
        <taxon>Cottioidei</taxon>
        <taxon>Cottales</taxon>
        <taxon>Liparidae</taxon>
        <taxon>Liparis</taxon>
    </lineage>
</organism>
<dbReference type="EMBL" id="SRLO01000437">
    <property type="protein sequence ID" value="TNN56086.1"/>
    <property type="molecule type" value="Genomic_DNA"/>
</dbReference>
<feature type="compositionally biased region" description="Polar residues" evidence="1">
    <location>
        <begin position="77"/>
        <end position="94"/>
    </location>
</feature>
<name>A0A4Z2GRI0_9TELE</name>
<evidence type="ECO:0000313" key="2">
    <source>
        <dbReference type="EMBL" id="TNN56086.1"/>
    </source>
</evidence>
<reference evidence="2 3" key="1">
    <citation type="submission" date="2019-03" db="EMBL/GenBank/DDBJ databases">
        <title>First draft genome of Liparis tanakae, snailfish: a comprehensive survey of snailfish specific genes.</title>
        <authorList>
            <person name="Kim W."/>
            <person name="Song I."/>
            <person name="Jeong J.-H."/>
            <person name="Kim D."/>
            <person name="Kim S."/>
            <person name="Ryu S."/>
            <person name="Song J.Y."/>
            <person name="Lee S.K."/>
        </authorList>
    </citation>
    <scope>NUCLEOTIDE SEQUENCE [LARGE SCALE GENOMIC DNA]</scope>
    <source>
        <tissue evidence="2">Muscle</tissue>
    </source>
</reference>
<evidence type="ECO:0000256" key="1">
    <source>
        <dbReference type="SAM" id="MobiDB-lite"/>
    </source>
</evidence>
<protein>
    <submittedName>
        <fullName evidence="2">Uncharacterized protein</fullName>
    </submittedName>
</protein>